<evidence type="ECO:0000313" key="2">
    <source>
        <dbReference type="Proteomes" id="UP001497457"/>
    </source>
</evidence>
<evidence type="ECO:0000313" key="1">
    <source>
        <dbReference type="EMBL" id="CAL4958288.1"/>
    </source>
</evidence>
<gene>
    <name evidence="1" type="ORF">URODEC1_LOCUS43032</name>
</gene>
<reference evidence="1" key="1">
    <citation type="submission" date="2024-10" db="EMBL/GenBank/DDBJ databases">
        <authorList>
            <person name="Ryan C."/>
        </authorList>
    </citation>
    <scope>NUCLEOTIDE SEQUENCE [LARGE SCALE GENOMIC DNA]</scope>
</reference>
<dbReference type="InterPro" id="IPR007750">
    <property type="entry name" value="DUF674"/>
</dbReference>
<protein>
    <submittedName>
        <fullName evidence="1">Uncharacterized protein</fullName>
    </submittedName>
</protein>
<proteinExistence type="predicted"/>
<dbReference type="Proteomes" id="UP001497457">
    <property type="component" value="Chromosome 18b"/>
</dbReference>
<dbReference type="EMBL" id="OZ075128">
    <property type="protein sequence ID" value="CAL4958288.1"/>
    <property type="molecule type" value="Genomic_DNA"/>
</dbReference>
<dbReference type="PANTHER" id="PTHR33103:SF40">
    <property type="entry name" value="OS01G0153600 PROTEIN"/>
    <property type="match status" value="1"/>
</dbReference>
<name>A0ABC8ZDM6_9POAL</name>
<organism evidence="1 2">
    <name type="scientific">Urochloa decumbens</name>
    <dbReference type="NCBI Taxonomy" id="240449"/>
    <lineage>
        <taxon>Eukaryota</taxon>
        <taxon>Viridiplantae</taxon>
        <taxon>Streptophyta</taxon>
        <taxon>Embryophyta</taxon>
        <taxon>Tracheophyta</taxon>
        <taxon>Spermatophyta</taxon>
        <taxon>Magnoliopsida</taxon>
        <taxon>Liliopsida</taxon>
        <taxon>Poales</taxon>
        <taxon>Poaceae</taxon>
        <taxon>PACMAD clade</taxon>
        <taxon>Panicoideae</taxon>
        <taxon>Panicodae</taxon>
        <taxon>Paniceae</taxon>
        <taxon>Melinidinae</taxon>
        <taxon>Urochloa</taxon>
    </lineage>
</organism>
<dbReference type="AlphaFoldDB" id="A0ABC8ZDM6"/>
<sequence>MDSATAAGTAPAPPTMKLLVDTAAQRVVFAEAGKDVVDFIFGLLAMPLGAADRLLAGDDGALGSIANVYASVEKMDAAYMHSAAARDALLLDASAPAPAPRPSSGSAAADSSFSEPAALSSPLAPAVPPHVLTFDPTTAPFCSLARQPWDTRFPFGVPPPVPKPPSPAPAITGVKLLCPDPNCALPLFLYRCDACRAAFLPKGSGGFVKDLAASSYTVTDDLTVAPASGASSAVALLKSLGVKDLDAIEERTVNVGREEALGILKAALHSKTVLTDAFLAKRSKRARVSGDKDDTGSTSE</sequence>
<dbReference type="PANTHER" id="PTHR33103">
    <property type="entry name" value="OS01G0153900 PROTEIN"/>
    <property type="match status" value="1"/>
</dbReference>
<keyword evidence="2" id="KW-1185">Reference proteome</keyword>
<accession>A0ABC8ZDM6</accession>
<dbReference type="Pfam" id="PF05056">
    <property type="entry name" value="DUF674"/>
    <property type="match status" value="2"/>
</dbReference>